<feature type="compositionally biased region" description="Polar residues" evidence="1">
    <location>
        <begin position="19"/>
        <end position="29"/>
    </location>
</feature>
<evidence type="ECO:0000313" key="4">
    <source>
        <dbReference type="EMBL" id="EJK58926.1"/>
    </source>
</evidence>
<dbReference type="InterPro" id="IPR013694">
    <property type="entry name" value="VIT"/>
</dbReference>
<keyword evidence="2" id="KW-1133">Transmembrane helix</keyword>
<dbReference type="PROSITE" id="PS50234">
    <property type="entry name" value="VWFA"/>
    <property type="match status" value="1"/>
</dbReference>
<evidence type="ECO:0000256" key="1">
    <source>
        <dbReference type="SAM" id="MobiDB-lite"/>
    </source>
</evidence>
<reference evidence="4 5" key="1">
    <citation type="journal article" date="2012" name="Genome Biol.">
        <title>Genome and low-iron response of an oceanic diatom adapted to chronic iron limitation.</title>
        <authorList>
            <person name="Lommer M."/>
            <person name="Specht M."/>
            <person name="Roy A.S."/>
            <person name="Kraemer L."/>
            <person name="Andreson R."/>
            <person name="Gutowska M.A."/>
            <person name="Wolf J."/>
            <person name="Bergner S.V."/>
            <person name="Schilhabel M.B."/>
            <person name="Klostermeier U.C."/>
            <person name="Beiko R.G."/>
            <person name="Rosenstiel P."/>
            <person name="Hippler M."/>
            <person name="Laroche J."/>
        </authorList>
    </citation>
    <scope>NUCLEOTIDE SEQUENCE [LARGE SCALE GENOMIC DNA]</scope>
    <source>
        <strain evidence="4 5">CCMP1005</strain>
    </source>
</reference>
<organism evidence="4 5">
    <name type="scientific">Thalassiosira oceanica</name>
    <name type="common">Marine diatom</name>
    <dbReference type="NCBI Taxonomy" id="159749"/>
    <lineage>
        <taxon>Eukaryota</taxon>
        <taxon>Sar</taxon>
        <taxon>Stramenopiles</taxon>
        <taxon>Ochrophyta</taxon>
        <taxon>Bacillariophyta</taxon>
        <taxon>Coscinodiscophyceae</taxon>
        <taxon>Thalassiosirophycidae</taxon>
        <taxon>Thalassiosirales</taxon>
        <taxon>Thalassiosiraceae</taxon>
        <taxon>Thalassiosira</taxon>
    </lineage>
</organism>
<dbReference type="SMART" id="SM00327">
    <property type="entry name" value="VWA"/>
    <property type="match status" value="1"/>
</dbReference>
<dbReference type="Gene3D" id="3.40.50.410">
    <property type="entry name" value="von Willebrand factor, type A domain"/>
    <property type="match status" value="1"/>
</dbReference>
<dbReference type="PANTHER" id="PTHR10338:SF108">
    <property type="entry name" value="INTER-ALPHA-TRYPSIN INHIBITOR HEAVY CHAIN H4-LIKE PROTEIN"/>
    <property type="match status" value="1"/>
</dbReference>
<evidence type="ECO:0000313" key="5">
    <source>
        <dbReference type="Proteomes" id="UP000266841"/>
    </source>
</evidence>
<sequence>MDVSKQATLSTPLDGGAVSSPSSRTSGTETPEPFFSPSPTDDLEPALNEHRAVGGTASIVGAVPLVDDKDGNNEAAPSELHEPKATSLVRADFDLHESAGQHNPTKPGGAKEASPSRPAPNRKKWWLAGLGAVGGVVLIVIVLILVLGNDPPSDPITGLYADFSTGVSLVTEYHADCRVRNRLAQTTIKLEVANGERLPLNTRIASLETNADEGECTTVGRVQHLEQARETFLESASQGLPGAYVEARASSTRTIQVSIPPFGKTRVTLVVEQLLQQRLGEVEFELPLAPNEDVDDIKFDLNVLDTDGEPVLFELDLNVPGVYVVDENATQVLDPISLSIPDARQYKLPKVLSGKFKPSAIEESGYLYTDGRCFEHYFRPATVDSMRRNLVFLIDTSNSMRWHDKLAAAKIALAQFVDTLRPDETFTIQAFGSKGTEDLWGSAYGTDEEKSEAKKFIGNLSAGGWETNLHEAFLEALLRAKHDVENSDDDVVTILVTLSDAYATRGVTNRRKIAKHIFDLNSDSSVKIFNMGFRDSADMQLLDAIALMNGGLSSPIVQGRDFSDQIGNFLQSELGEILLSDVSLSYETISGARVYGETQSKLPVLADGYEVVTRGLIESDESFENQLEALTQAYTTNGSMNWKVSAAPTVDESASSSLCFQSYASDRITQLMRLHEAADFIGDDLSKNFVILKNDCKSEKFRDCVKQEALDLAIEANLVVKGLTAMVTVDEKKCAAPDEDAEICVDGMSPDGVTFRPSYSDQSDEEADLEYHNDAVATAESAPMSPYSSGSPRGTYYYSASWRLQSYTALALAAIVSSFLLMHI</sequence>
<dbReference type="SUPFAM" id="SSF53300">
    <property type="entry name" value="vWA-like"/>
    <property type="match status" value="1"/>
</dbReference>
<protein>
    <recommendedName>
        <fullName evidence="3">VWFA domain-containing protein</fullName>
    </recommendedName>
</protein>
<name>K0SD99_THAOC</name>
<comment type="caution">
    <text evidence="4">The sequence shown here is derived from an EMBL/GenBank/DDBJ whole genome shotgun (WGS) entry which is preliminary data.</text>
</comment>
<dbReference type="SMART" id="SM00609">
    <property type="entry name" value="VIT"/>
    <property type="match status" value="1"/>
</dbReference>
<evidence type="ECO:0000259" key="3">
    <source>
        <dbReference type="PROSITE" id="PS50234"/>
    </source>
</evidence>
<feature type="compositionally biased region" description="Polar residues" evidence="1">
    <location>
        <begin position="1"/>
        <end position="11"/>
    </location>
</feature>
<feature type="region of interest" description="Disordered" evidence="1">
    <location>
        <begin position="1"/>
        <end position="85"/>
    </location>
</feature>
<feature type="transmembrane region" description="Helical" evidence="2">
    <location>
        <begin position="125"/>
        <end position="147"/>
    </location>
</feature>
<feature type="region of interest" description="Disordered" evidence="1">
    <location>
        <begin position="98"/>
        <end position="120"/>
    </location>
</feature>
<dbReference type="InterPro" id="IPR002035">
    <property type="entry name" value="VWF_A"/>
</dbReference>
<dbReference type="PANTHER" id="PTHR10338">
    <property type="entry name" value="INTER-ALPHA-TRYPSIN INHIBITOR HEAVY CHAIN FAMILY MEMBER"/>
    <property type="match status" value="1"/>
</dbReference>
<gene>
    <name evidence="4" type="ORF">THAOC_20916</name>
</gene>
<dbReference type="OrthoDB" id="299997at2759"/>
<feature type="domain" description="VWFA" evidence="3">
    <location>
        <begin position="389"/>
        <end position="574"/>
    </location>
</feature>
<dbReference type="AlphaFoldDB" id="K0SD99"/>
<dbReference type="EMBL" id="AGNL01023969">
    <property type="protein sequence ID" value="EJK58926.1"/>
    <property type="molecule type" value="Genomic_DNA"/>
</dbReference>
<keyword evidence="2" id="KW-0812">Transmembrane</keyword>
<accession>K0SD99</accession>
<keyword evidence="2" id="KW-0472">Membrane</keyword>
<dbReference type="Pfam" id="PF00092">
    <property type="entry name" value="VWA"/>
    <property type="match status" value="1"/>
</dbReference>
<proteinExistence type="predicted"/>
<dbReference type="Proteomes" id="UP000266841">
    <property type="component" value="Unassembled WGS sequence"/>
</dbReference>
<dbReference type="InterPro" id="IPR036465">
    <property type="entry name" value="vWFA_dom_sf"/>
</dbReference>
<keyword evidence="5" id="KW-1185">Reference proteome</keyword>
<dbReference type="Pfam" id="PF08487">
    <property type="entry name" value="VIT"/>
    <property type="match status" value="1"/>
</dbReference>
<dbReference type="eggNOG" id="ENOG502QPS2">
    <property type="taxonomic scope" value="Eukaryota"/>
</dbReference>
<dbReference type="InterPro" id="IPR050934">
    <property type="entry name" value="ITIH"/>
</dbReference>
<evidence type="ECO:0000256" key="2">
    <source>
        <dbReference type="SAM" id="Phobius"/>
    </source>
</evidence>